<feature type="compositionally biased region" description="Polar residues" evidence="7">
    <location>
        <begin position="185"/>
        <end position="198"/>
    </location>
</feature>
<protein>
    <recommendedName>
        <fullName evidence="5">Cingulin</fullName>
    </recommendedName>
</protein>
<dbReference type="GO" id="GO:0000226">
    <property type="term" value="P:microtubule cytoskeleton organization"/>
    <property type="evidence" value="ECO:0007669"/>
    <property type="project" value="TreeGrafter"/>
</dbReference>
<evidence type="ECO:0000313" key="10">
    <source>
        <dbReference type="Proteomes" id="UP000472273"/>
    </source>
</evidence>
<reference evidence="9" key="1">
    <citation type="submission" date="2025-08" db="UniProtKB">
        <authorList>
            <consortium name="Ensembl"/>
        </authorList>
    </citation>
    <scope>IDENTIFICATION</scope>
</reference>
<reference evidence="9" key="2">
    <citation type="submission" date="2025-09" db="UniProtKB">
        <authorList>
            <consortium name="Ensembl"/>
        </authorList>
    </citation>
    <scope>IDENTIFICATION</scope>
</reference>
<feature type="domain" description="Myosin tail" evidence="8">
    <location>
        <begin position="1003"/>
        <end position="1243"/>
    </location>
</feature>
<feature type="region of interest" description="Disordered" evidence="7">
    <location>
        <begin position="1224"/>
        <end position="1276"/>
    </location>
</feature>
<feature type="compositionally biased region" description="Polar residues" evidence="7">
    <location>
        <begin position="222"/>
        <end position="265"/>
    </location>
</feature>
<comment type="similarity">
    <text evidence="4">Belongs to the cingulin family.</text>
</comment>
<keyword evidence="10" id="KW-1185">Reference proteome</keyword>
<evidence type="ECO:0000256" key="2">
    <source>
        <dbReference type="ARBA" id="ARBA00022427"/>
    </source>
</evidence>
<dbReference type="GO" id="GO:0016459">
    <property type="term" value="C:myosin complex"/>
    <property type="evidence" value="ECO:0007669"/>
    <property type="project" value="InterPro"/>
</dbReference>
<feature type="region of interest" description="Disordered" evidence="7">
    <location>
        <begin position="64"/>
        <end position="360"/>
    </location>
</feature>
<dbReference type="Proteomes" id="UP000472273">
    <property type="component" value="Unplaced"/>
</dbReference>
<evidence type="ECO:0000256" key="6">
    <source>
        <dbReference type="SAM" id="Coils"/>
    </source>
</evidence>
<feature type="compositionally biased region" description="Basic and acidic residues" evidence="7">
    <location>
        <begin position="287"/>
        <end position="327"/>
    </location>
</feature>
<dbReference type="GO" id="GO:0008017">
    <property type="term" value="F:microtubule binding"/>
    <property type="evidence" value="ECO:0007669"/>
    <property type="project" value="TreeGrafter"/>
</dbReference>
<keyword evidence="3 6" id="KW-0175">Coiled coil</keyword>
<evidence type="ECO:0000256" key="7">
    <source>
        <dbReference type="SAM" id="MobiDB-lite"/>
    </source>
</evidence>
<dbReference type="GeneTree" id="ENSGT00940000154489"/>
<dbReference type="PANTHER" id="PTHR46349:SF4">
    <property type="entry name" value="CINGULIN"/>
    <property type="match status" value="1"/>
</dbReference>
<evidence type="ECO:0000256" key="5">
    <source>
        <dbReference type="ARBA" id="ARBA00044075"/>
    </source>
</evidence>
<dbReference type="InterPro" id="IPR002928">
    <property type="entry name" value="Myosin_tail"/>
</dbReference>
<gene>
    <name evidence="9" type="primary">CGN</name>
</gene>
<evidence type="ECO:0000256" key="4">
    <source>
        <dbReference type="ARBA" id="ARBA00038467"/>
    </source>
</evidence>
<accession>A0A670Z362</accession>
<organism evidence="9 10">
    <name type="scientific">Pseudonaja textilis</name>
    <name type="common">Eastern brown snake</name>
    <dbReference type="NCBI Taxonomy" id="8673"/>
    <lineage>
        <taxon>Eukaryota</taxon>
        <taxon>Metazoa</taxon>
        <taxon>Chordata</taxon>
        <taxon>Craniata</taxon>
        <taxon>Vertebrata</taxon>
        <taxon>Euteleostomi</taxon>
        <taxon>Lepidosauria</taxon>
        <taxon>Squamata</taxon>
        <taxon>Bifurcata</taxon>
        <taxon>Unidentata</taxon>
        <taxon>Episquamata</taxon>
        <taxon>Toxicofera</taxon>
        <taxon>Serpentes</taxon>
        <taxon>Colubroidea</taxon>
        <taxon>Elapidae</taxon>
        <taxon>Hydrophiinae</taxon>
        <taxon>Pseudonaja</taxon>
    </lineage>
</organism>
<sequence length="1276" mass="147206">MDYSVNGTLAEKHSPIDYGVQIRFIDDLKEPRKPQKVRPKAGKPGSYGVAVRVQGIDGQPFVVLNSGEKGGDSFGVQIKGGNKYERPAQGQTFEETFPGSPRVGSSSKNISGSISSDSDVPENPYGAKPSRYGSHYSTSDEEPGLQRVPQADSLDGIRQHLRRTQSHSSLLDPEPTNPQEKNHSQTHNSGYNSRTSPSGIPERGTGARNPSPPRLPNLREPTTTNFSGLRTVSKPASSDTDSPEPTQAIRTNNGDIDTKPLSSVDSLIHKFDGRPPPRGRASRRTRVSPESHQRSRSLDGRGAYRDTADGREREIDRPHPGHFKEVEQSPATKPLVSANAPGSRGAAGSQAMKEKEVDKSKMIQDWVNKSLEEPGTEKQTRKPQSDLQVIFWRSLLESRFSYPSWDLVGKTTILLMMGCIGSRSLPRHLQIRLEELEEECRRLREAFEKKSQELQSTGKELRDVRAVKEQLEAKLTDLEDQLTEMQKALDRFQELSGSPDQDALLKELLETREDLEAILTAKQKQEDQLRQRERELTALKGALKEEVASHDKELDRVRQQYQQDMEQLRRNMEDVSQDQASLEAERQKVNSLVRTLQTELRESQEEAAHWKEVSQRNKEELRSVKQELMQVKVEREEFEEDLKESRERFAALRKEMDQIRSRSTDAEELHEIRKVAPLSRRVDFNAQNPPARPMEAMNHSWSFNFLGWLGLSFSFSSSSQELRQAREQLQDMAEEKEDQQKVLRLRESEIFDLKEKLKEEVASRSQDLQGLNLKFQEKMQQLQKDYEEAFKTKAALEGEKEAVEQSRKLVESTLRETQEENDDFRRKILGLETQLKEYHHFAESWQDVETRLKEKIFKLEADRKQMEESVNNAVDQEQDLLLANRSLESRLEEAQRNLSRLTLEHQDLSTSYQEELKQKEALRRAKNELEEEKRLLDRSIVKLTKELKQMAEESRQALSDLQRQLEEYKEKSRKEISDSQKQAKDRNGEVEKMQYELGRCQDEVLRLKQALQDSQAERENALLDKELLAQRLRNLEQEMETKRRSQDDRSRQVKALEDKSKRLEVELDEERNAMELLTERINRSRDQIDQLRAELLQERSARQDLECDKVALERQNKDLKSRLTSNEGLQKSSANVSQLESRIQELQEKLLVEEREKTVLLSSNRKLERKMKEVSIQIDEERQHVNDQKDQLSLRVKALKRQVDEAEEEIERLEAARKKALRELEEQHETNEQLQSRVKSSLRDDQLSSDEEFDSAYGPSSIASLLTEGNLQTSSC</sequence>
<evidence type="ECO:0000259" key="8">
    <source>
        <dbReference type="Pfam" id="PF01576"/>
    </source>
</evidence>
<comment type="subcellular location">
    <subcellularLocation>
        <location evidence="1">Cell junction</location>
        <location evidence="1">Tight junction</location>
    </subcellularLocation>
</comment>
<dbReference type="Pfam" id="PF01576">
    <property type="entry name" value="Myosin_tail_1"/>
    <property type="match status" value="1"/>
</dbReference>
<dbReference type="GO" id="GO:0005886">
    <property type="term" value="C:plasma membrane"/>
    <property type="evidence" value="ECO:0007669"/>
    <property type="project" value="Ensembl"/>
</dbReference>
<feature type="coiled-coil region" evidence="6">
    <location>
        <begin position="426"/>
        <end position="669"/>
    </location>
</feature>
<feature type="compositionally biased region" description="Polar residues" evidence="7">
    <location>
        <begin position="1261"/>
        <end position="1276"/>
    </location>
</feature>
<dbReference type="Ensembl" id="ENSPTXT00000019052.1">
    <property type="protein sequence ID" value="ENSPTXP00000018492.1"/>
    <property type="gene ID" value="ENSPTXG00000012747.1"/>
</dbReference>
<dbReference type="AlphaFoldDB" id="A0A670Z362"/>
<dbReference type="Gene3D" id="1.10.287.1490">
    <property type="match status" value="1"/>
</dbReference>
<evidence type="ECO:0000256" key="3">
    <source>
        <dbReference type="ARBA" id="ARBA00023054"/>
    </source>
</evidence>
<feature type="region of interest" description="Disordered" evidence="7">
    <location>
        <begin position="969"/>
        <end position="990"/>
    </location>
</feature>
<proteinExistence type="inferred from homology"/>
<keyword evidence="2" id="KW-0965">Cell junction</keyword>
<evidence type="ECO:0000313" key="9">
    <source>
        <dbReference type="Ensembl" id="ENSPTXP00000018492.1"/>
    </source>
</evidence>
<evidence type="ECO:0000256" key="1">
    <source>
        <dbReference type="ARBA" id="ARBA00004435"/>
    </source>
</evidence>
<feature type="compositionally biased region" description="Low complexity" evidence="7">
    <location>
        <begin position="104"/>
        <end position="118"/>
    </location>
</feature>
<name>A0A670Z362_PSETE</name>
<feature type="region of interest" description="Disordered" evidence="7">
    <location>
        <begin position="29"/>
        <end position="49"/>
    </location>
</feature>
<dbReference type="OMA" id="HWREMFQ"/>
<keyword evidence="2" id="KW-0796">Tight junction</keyword>
<dbReference type="GO" id="GO:0005923">
    <property type="term" value="C:bicellular tight junction"/>
    <property type="evidence" value="ECO:0007669"/>
    <property type="project" value="Ensembl"/>
</dbReference>
<dbReference type="PANTHER" id="PTHR46349">
    <property type="entry name" value="CINGULIN-LIKE PROTEIN 1-RELATED"/>
    <property type="match status" value="1"/>
</dbReference>